<dbReference type="Proteomes" id="UP000247409">
    <property type="component" value="Unassembled WGS sequence"/>
</dbReference>
<feature type="compositionally biased region" description="Basic and acidic residues" evidence="1">
    <location>
        <begin position="73"/>
        <end position="99"/>
    </location>
</feature>
<feature type="compositionally biased region" description="Basic and acidic residues" evidence="1">
    <location>
        <begin position="110"/>
        <end position="119"/>
    </location>
</feature>
<evidence type="ECO:0000256" key="1">
    <source>
        <dbReference type="SAM" id="MobiDB-lite"/>
    </source>
</evidence>
<keyword evidence="4" id="KW-1185">Reference proteome</keyword>
<reference evidence="3 4" key="1">
    <citation type="journal article" date="2018" name="Mol. Biol. Evol.">
        <title>Analysis of the draft genome of the red seaweed Gracilariopsis chorda provides insights into genome size evolution in Rhodophyta.</title>
        <authorList>
            <person name="Lee J."/>
            <person name="Yang E.C."/>
            <person name="Graf L."/>
            <person name="Yang J.H."/>
            <person name="Qiu H."/>
            <person name="Zel Zion U."/>
            <person name="Chan C.X."/>
            <person name="Stephens T.G."/>
            <person name="Weber A.P.M."/>
            <person name="Boo G.H."/>
            <person name="Boo S.M."/>
            <person name="Kim K.M."/>
            <person name="Shin Y."/>
            <person name="Jung M."/>
            <person name="Lee S.J."/>
            <person name="Yim H.S."/>
            <person name="Lee J.H."/>
            <person name="Bhattacharya D."/>
            <person name="Yoon H.S."/>
        </authorList>
    </citation>
    <scope>NUCLEOTIDE SEQUENCE [LARGE SCALE GENOMIC DNA]</scope>
    <source>
        <strain evidence="3 4">SKKU-2015</strain>
        <tissue evidence="3">Whole body</tissue>
    </source>
</reference>
<dbReference type="AlphaFoldDB" id="A0A2V3IFK1"/>
<feature type="compositionally biased region" description="Acidic residues" evidence="1">
    <location>
        <begin position="796"/>
        <end position="840"/>
    </location>
</feature>
<dbReference type="PROSITE" id="PS50006">
    <property type="entry name" value="FHA_DOMAIN"/>
    <property type="match status" value="1"/>
</dbReference>
<feature type="compositionally biased region" description="Basic residues" evidence="1">
    <location>
        <begin position="1"/>
        <end position="11"/>
    </location>
</feature>
<feature type="compositionally biased region" description="Low complexity" evidence="1">
    <location>
        <begin position="28"/>
        <end position="39"/>
    </location>
</feature>
<name>A0A2V3IFK1_9FLOR</name>
<dbReference type="EMBL" id="NBIV01000259">
    <property type="protein sequence ID" value="PXF40813.1"/>
    <property type="molecule type" value="Genomic_DNA"/>
</dbReference>
<feature type="region of interest" description="Disordered" evidence="1">
    <location>
        <begin position="732"/>
        <end position="752"/>
    </location>
</feature>
<dbReference type="InterPro" id="IPR000253">
    <property type="entry name" value="FHA_dom"/>
</dbReference>
<feature type="compositionally biased region" description="Basic residues" evidence="1">
    <location>
        <begin position="316"/>
        <end position="328"/>
    </location>
</feature>
<dbReference type="Pfam" id="PF23078">
    <property type="entry name" value="HTH_CHD6-9"/>
    <property type="match status" value="1"/>
</dbReference>
<feature type="compositionally biased region" description="Acidic residues" evidence="1">
    <location>
        <begin position="369"/>
        <end position="383"/>
    </location>
</feature>
<evidence type="ECO:0000313" key="3">
    <source>
        <dbReference type="EMBL" id="PXF40813.1"/>
    </source>
</evidence>
<dbReference type="Gene3D" id="1.10.10.60">
    <property type="entry name" value="Homeodomain-like"/>
    <property type="match status" value="1"/>
</dbReference>
<feature type="compositionally biased region" description="Basic residues" evidence="1">
    <location>
        <begin position="348"/>
        <end position="359"/>
    </location>
</feature>
<feature type="domain" description="FHA" evidence="2">
    <location>
        <begin position="199"/>
        <end position="252"/>
    </location>
</feature>
<organism evidence="3 4">
    <name type="scientific">Gracilariopsis chorda</name>
    <dbReference type="NCBI Taxonomy" id="448386"/>
    <lineage>
        <taxon>Eukaryota</taxon>
        <taxon>Rhodophyta</taxon>
        <taxon>Florideophyceae</taxon>
        <taxon>Rhodymeniophycidae</taxon>
        <taxon>Gracilariales</taxon>
        <taxon>Gracilariaceae</taxon>
        <taxon>Gracilariopsis</taxon>
    </lineage>
</organism>
<feature type="compositionally biased region" description="Acidic residues" evidence="1">
    <location>
        <begin position="100"/>
        <end position="109"/>
    </location>
</feature>
<dbReference type="InterPro" id="IPR056342">
    <property type="entry name" value="HTH_CHD6-9"/>
</dbReference>
<dbReference type="CDD" id="cd22701">
    <property type="entry name" value="FHA_FKH1-like"/>
    <property type="match status" value="1"/>
</dbReference>
<sequence>MNPRGGGRRRANVNSSSSEYSDARYSVEGEEQQNGQAENSYHQADVPSTGEPNAGEYREWSDENYSDAPSDTLRLHADTEGSKGLPRAEMHHQHDRNDATESETEEDEDQRDREIRQDGQEENEQTTGYYDYVAVETENETEEEAEAEPQANELQSDSILAQATTLLETHGVDIGTIGYARISGAGKGAVDYLVRKQEVTIGRLGFGADCQLRSEGRHVSRRHAKVWWDKTRKCWKISCLSRIPFLVNGAPVYASSPAIPLKRRSMIEIGDLTLHFVQAMGTTLCVNNIELLEKRIIAARTIAAYSEDVYAERGKRGSRGGRRGRGRRGPQGSRRGTQKSLKSSSARKGARGKGKGKAGKKVDVRETIEEAETESESEEEETAVDILKEPQFNPKFFPPPSKKRKHSGGRSESQSKRKKRKKSRNAEDSVDEYESADEWTKKEKTEFVRALFAVGVRPVYDANRAITKFEWDHFRHIAPLRNRDDNMITEHYRRFMTDVHNLLDHEEREKKRKGPRTKHKKGCDCIVCENTAKSRQKKRESGAFEASDEDEEEKKALKEDKLLGLVTAQKLRVRMGIHEAASQLDSEAGEAVLARLRNQSSERLKEMPKWWRQGYHDEALMRGVTIHGVGQWKEIYQNDDLEAFEEMREMTRNNDEPSYRVQPTGAAVMKRVRDLANMITSEEKKIAKRRKAMRKSERRRERLQSRHGTSTKVELTDELQMPIDAGVSTEEEIDPVDQTADAGAETEEEDEIVEEVDEYGAEAEDLELVEVLMEGEEEARYQAMLRADTQTRAAESTEEELEVEEEVEAGEGVDAEEEVEAGEEIVIEGEYETESQSESE</sequence>
<dbReference type="SUPFAM" id="SSF49879">
    <property type="entry name" value="SMAD/FHA domain"/>
    <property type="match status" value="1"/>
</dbReference>
<feature type="compositionally biased region" description="Basic and acidic residues" evidence="1">
    <location>
        <begin position="694"/>
        <end position="704"/>
    </location>
</feature>
<dbReference type="STRING" id="448386.A0A2V3IFK1"/>
<proteinExistence type="predicted"/>
<gene>
    <name evidence="3" type="ORF">BWQ96_09471</name>
</gene>
<protein>
    <recommendedName>
        <fullName evidence="2">FHA domain-containing protein</fullName>
    </recommendedName>
</protein>
<feature type="region of interest" description="Disordered" evidence="1">
    <location>
        <begin position="310"/>
        <end position="435"/>
    </location>
</feature>
<dbReference type="SMART" id="SM00240">
    <property type="entry name" value="FHA"/>
    <property type="match status" value="1"/>
</dbReference>
<dbReference type="Pfam" id="PF00498">
    <property type="entry name" value="FHA"/>
    <property type="match status" value="1"/>
</dbReference>
<feature type="region of interest" description="Disordered" evidence="1">
    <location>
        <begin position="1"/>
        <end position="127"/>
    </location>
</feature>
<evidence type="ECO:0000259" key="2">
    <source>
        <dbReference type="PROSITE" id="PS50006"/>
    </source>
</evidence>
<feature type="region of interest" description="Disordered" evidence="1">
    <location>
        <begin position="685"/>
        <end position="711"/>
    </location>
</feature>
<dbReference type="OrthoDB" id="691130at2759"/>
<dbReference type="InterPro" id="IPR008984">
    <property type="entry name" value="SMAD_FHA_dom_sf"/>
</dbReference>
<evidence type="ECO:0000313" key="4">
    <source>
        <dbReference type="Proteomes" id="UP000247409"/>
    </source>
</evidence>
<accession>A0A2V3IFK1</accession>
<dbReference type="Gene3D" id="2.60.200.20">
    <property type="match status" value="1"/>
</dbReference>
<comment type="caution">
    <text evidence="3">The sequence shown here is derived from an EMBL/GenBank/DDBJ whole genome shotgun (WGS) entry which is preliminary data.</text>
</comment>
<feature type="region of interest" description="Disordered" evidence="1">
    <location>
        <begin position="788"/>
        <end position="840"/>
    </location>
</feature>